<dbReference type="AlphaFoldDB" id="A0AAE3QT02"/>
<evidence type="ECO:0000259" key="1">
    <source>
        <dbReference type="Pfam" id="PF00027"/>
    </source>
</evidence>
<dbReference type="InterPro" id="IPR000595">
    <property type="entry name" value="cNMP-bd_dom"/>
</dbReference>
<dbReference type="InterPro" id="IPR014710">
    <property type="entry name" value="RmlC-like_jellyroll"/>
</dbReference>
<reference evidence="2" key="1">
    <citation type="submission" date="2023-05" db="EMBL/GenBank/DDBJ databases">
        <authorList>
            <person name="Zhang X."/>
        </authorList>
    </citation>
    <scope>NUCLEOTIDE SEQUENCE</scope>
    <source>
        <strain evidence="2">YF14B1</strain>
    </source>
</reference>
<proteinExistence type="predicted"/>
<dbReference type="Pfam" id="PF00027">
    <property type="entry name" value="cNMP_binding"/>
    <property type="match status" value="1"/>
</dbReference>
<sequence>MEQKTDSLYNQMLEPLIAHFESYLPLKESEMQLLEGRVTQRKIKRRQHILQEGFPCKHYSFVVEGCFKMYGVDQKGNQHNIQFAAENDWIADIGSFHSNKSSKLFIEAIEPSLILQIEQQDLYFLYQSIPKLDRIFKVIIENKFVELQNQVLQNISSTAQERYAAFLEQYPKLALRLPNTQIASYLGITPQYLSEIRNERS</sequence>
<evidence type="ECO:0000313" key="2">
    <source>
        <dbReference type="EMBL" id="MDJ1482681.1"/>
    </source>
</evidence>
<organism evidence="2 3">
    <name type="scientific">Xanthocytophaga flava</name>
    <dbReference type="NCBI Taxonomy" id="3048013"/>
    <lineage>
        <taxon>Bacteria</taxon>
        <taxon>Pseudomonadati</taxon>
        <taxon>Bacteroidota</taxon>
        <taxon>Cytophagia</taxon>
        <taxon>Cytophagales</taxon>
        <taxon>Rhodocytophagaceae</taxon>
        <taxon>Xanthocytophaga</taxon>
    </lineage>
</organism>
<gene>
    <name evidence="2" type="ORF">QNI16_19430</name>
</gene>
<protein>
    <submittedName>
        <fullName evidence="2">Crp/Fnr family transcriptional regulator</fullName>
    </submittedName>
</protein>
<dbReference type="InterPro" id="IPR018490">
    <property type="entry name" value="cNMP-bd_dom_sf"/>
</dbReference>
<dbReference type="Proteomes" id="UP001241110">
    <property type="component" value="Unassembled WGS sequence"/>
</dbReference>
<evidence type="ECO:0000313" key="3">
    <source>
        <dbReference type="Proteomes" id="UP001241110"/>
    </source>
</evidence>
<dbReference type="RefSeq" id="WP_313981987.1">
    <property type="nucleotide sequence ID" value="NZ_JASJOS010000008.1"/>
</dbReference>
<dbReference type="EMBL" id="JASJOS010000008">
    <property type="protein sequence ID" value="MDJ1482681.1"/>
    <property type="molecule type" value="Genomic_DNA"/>
</dbReference>
<accession>A0AAE3QT02</accession>
<dbReference type="Gene3D" id="2.60.120.10">
    <property type="entry name" value="Jelly Rolls"/>
    <property type="match status" value="1"/>
</dbReference>
<feature type="domain" description="Cyclic nucleotide-binding" evidence="1">
    <location>
        <begin position="41"/>
        <end position="127"/>
    </location>
</feature>
<name>A0AAE3QT02_9BACT</name>
<comment type="caution">
    <text evidence="2">The sequence shown here is derived from an EMBL/GenBank/DDBJ whole genome shotgun (WGS) entry which is preliminary data.</text>
</comment>
<dbReference type="SUPFAM" id="SSF51206">
    <property type="entry name" value="cAMP-binding domain-like"/>
    <property type="match status" value="1"/>
</dbReference>
<dbReference type="CDD" id="cd00038">
    <property type="entry name" value="CAP_ED"/>
    <property type="match status" value="1"/>
</dbReference>